<feature type="region of interest" description="Disordered" evidence="12">
    <location>
        <begin position="1"/>
        <end position="39"/>
    </location>
</feature>
<dbReference type="Proteomes" id="UP000000314">
    <property type="component" value="Chromosome 2"/>
</dbReference>
<dbReference type="GO" id="GO:0008652">
    <property type="term" value="P:amino acid biosynthetic process"/>
    <property type="evidence" value="ECO:0007669"/>
    <property type="project" value="UniProtKB-KW"/>
</dbReference>
<dbReference type="InterPro" id="IPR006218">
    <property type="entry name" value="DAHP1/KDSA"/>
</dbReference>
<dbReference type="PANTHER" id="PTHR21225">
    <property type="entry name" value="PHOSPHO-2-DEHYDRO-3-DEOXYHEPTONATE ALDOLASE DAHP SYNTHETASE"/>
    <property type="match status" value="1"/>
</dbReference>
<dbReference type="InterPro" id="IPR006219">
    <property type="entry name" value="DAHP_synth_1"/>
</dbReference>
<dbReference type="PANTHER" id="PTHR21225:SF12">
    <property type="entry name" value="PHOSPHO-2-DEHYDRO-3-DEOXYHEPTONATE ALDOLASE, TYROSINE-INHIBITED"/>
    <property type="match status" value="1"/>
</dbReference>
<dbReference type="SUPFAM" id="SSF51569">
    <property type="entry name" value="Aldolase"/>
    <property type="match status" value="1"/>
</dbReference>
<dbReference type="KEGG" id="ppa:PAS_chr2-1_0473"/>
<dbReference type="EC" id="2.5.1.54" evidence="4"/>
<dbReference type="Pfam" id="PF00793">
    <property type="entry name" value="DAHP_synth_1"/>
    <property type="match status" value="1"/>
</dbReference>
<evidence type="ECO:0000256" key="7">
    <source>
        <dbReference type="ARBA" id="ARBA00023141"/>
    </source>
</evidence>
<keyword evidence="5" id="KW-0028">Amino-acid biosynthesis</keyword>
<evidence type="ECO:0000256" key="9">
    <source>
        <dbReference type="ARBA" id="ARBA00031349"/>
    </source>
</evidence>
<comment type="function">
    <text evidence="1">Stereospecific condensation of phosphoenolpyruvate (PEP) and D-erythrose-4-phosphate (E4P) giving rise to 3-deoxy-D-arabino-heptulosonate-7-phosphate (DAHP).</text>
</comment>
<feature type="domain" description="DAHP synthetase I/KDSA" evidence="13">
    <location>
        <begin position="100"/>
        <end position="333"/>
    </location>
</feature>
<dbReference type="eggNOG" id="ENOG502RXNY">
    <property type="taxonomic scope" value="Eukaryota"/>
</dbReference>
<keyword evidence="15" id="KW-1185">Reference proteome</keyword>
<comment type="pathway">
    <text evidence="2">Metabolic intermediate biosynthesis; chorismate biosynthesis; chorismate from D-erythrose 4-phosphate and phosphoenolpyruvate: step 1/7.</text>
</comment>
<evidence type="ECO:0000256" key="2">
    <source>
        <dbReference type="ARBA" id="ARBA00004688"/>
    </source>
</evidence>
<sequence length="465" mass="52226">MTVQEVDPKRSRTPPVWDYGLNKQSTNSRPPSSQGSGLLLSEKFGHSVVPQPEVLQQVLYPTNEELKQKILTYRNYINSLIKTDSNDSAQPNILPDTEIVENKPLLVITGPEYIKDGTQAKRCAQWIAALTGKRNYKVVGEMDGVLEKEITPLFNPLTSTDRKDLLVTMRTNLSEYGNGDNDQAIMSYEIQYGIPICRVLLTELAQYCPLVGELSDTLTPQYVSDLYCIGLLSHTYTESQLHRELASGVSYPVGFQVYGDTENAFNHKLQSSIDAIYSTSQEHHFLSVTKLGSVAVIGTTGNSDTFLILKLNGDQQDSYLEDIAPLVQLLQKHIVEKFVKIGRPDIKIMLDIGSIDNEGTYKYKELLLSQILANSEVSRYILGVIIDSGDSYLPESLDLEEESQSISGPPQRFDHRELRQSLFKNVGKTHEKLDKFFFANRLLQRLVELSQKGEVKISNSLKLIT</sequence>
<evidence type="ECO:0000256" key="3">
    <source>
        <dbReference type="ARBA" id="ARBA00007985"/>
    </source>
</evidence>
<dbReference type="EMBL" id="FN392320">
    <property type="protein sequence ID" value="CAY69103.1"/>
    <property type="molecule type" value="Genomic_DNA"/>
</dbReference>
<accession>C4R0S9</accession>
<dbReference type="AlphaFoldDB" id="C4R0S9"/>
<evidence type="ECO:0000256" key="5">
    <source>
        <dbReference type="ARBA" id="ARBA00022605"/>
    </source>
</evidence>
<gene>
    <name evidence="14" type="ordered locus">PAS_chr2-1_0473</name>
</gene>
<dbReference type="OMA" id="NLTKYNH"/>
<evidence type="ECO:0000256" key="11">
    <source>
        <dbReference type="ARBA" id="ARBA00047508"/>
    </source>
</evidence>
<reference evidence="14 15" key="1">
    <citation type="journal article" date="2009" name="Nat. Biotechnol.">
        <title>Genome sequence of the recombinant protein production host Pichia pastoris.</title>
        <authorList>
            <person name="De Schutter K."/>
            <person name="Lin Y.C."/>
            <person name="Tiels P."/>
            <person name="Van Hecke A."/>
            <person name="Glinka S."/>
            <person name="Weber-Lehmann J."/>
            <person name="Rouze P."/>
            <person name="Van de Peer Y."/>
            <person name="Callewaert N."/>
        </authorList>
    </citation>
    <scope>NUCLEOTIDE SEQUENCE [LARGE SCALE GENOMIC DNA]</scope>
    <source>
        <strain evidence="15">GS115 / ATCC 20864</strain>
    </source>
</reference>
<comment type="similarity">
    <text evidence="3">Belongs to the class-I DAHP synthase family.</text>
</comment>
<dbReference type="RefSeq" id="XP_002491383.1">
    <property type="nucleotide sequence ID" value="XM_002491338.1"/>
</dbReference>
<evidence type="ECO:0000259" key="13">
    <source>
        <dbReference type="Pfam" id="PF00793"/>
    </source>
</evidence>
<name>C4R0S9_KOMPG</name>
<evidence type="ECO:0000256" key="8">
    <source>
        <dbReference type="ARBA" id="ARBA00031111"/>
    </source>
</evidence>
<evidence type="ECO:0000313" key="14">
    <source>
        <dbReference type="EMBL" id="CAY69103.1"/>
    </source>
</evidence>
<dbReference type="GO" id="GO:0003849">
    <property type="term" value="F:3-deoxy-7-phosphoheptulonate synthase activity"/>
    <property type="evidence" value="ECO:0007669"/>
    <property type="project" value="UniProtKB-EC"/>
</dbReference>
<comment type="catalytic activity">
    <reaction evidence="11">
        <text>D-erythrose 4-phosphate + phosphoenolpyruvate + H2O = 7-phospho-2-dehydro-3-deoxy-D-arabino-heptonate + phosphate</text>
        <dbReference type="Rhea" id="RHEA:14717"/>
        <dbReference type="ChEBI" id="CHEBI:15377"/>
        <dbReference type="ChEBI" id="CHEBI:16897"/>
        <dbReference type="ChEBI" id="CHEBI:43474"/>
        <dbReference type="ChEBI" id="CHEBI:58394"/>
        <dbReference type="ChEBI" id="CHEBI:58702"/>
        <dbReference type="EC" id="2.5.1.54"/>
    </reaction>
</comment>
<keyword evidence="6" id="KW-0808">Transferase</keyword>
<dbReference type="STRING" id="644223.C4R0S9"/>
<evidence type="ECO:0000256" key="4">
    <source>
        <dbReference type="ARBA" id="ARBA00012694"/>
    </source>
</evidence>
<feature type="compositionally biased region" description="Low complexity" evidence="12">
    <location>
        <begin position="28"/>
        <end position="39"/>
    </location>
</feature>
<dbReference type="HOGENOM" id="CLU_033451_0_0_1"/>
<evidence type="ECO:0000256" key="1">
    <source>
        <dbReference type="ARBA" id="ARBA00003726"/>
    </source>
</evidence>
<dbReference type="Gene3D" id="3.20.20.70">
    <property type="entry name" value="Aldolase class I"/>
    <property type="match status" value="1"/>
</dbReference>
<evidence type="ECO:0000313" key="15">
    <source>
        <dbReference type="Proteomes" id="UP000000314"/>
    </source>
</evidence>
<dbReference type="OrthoDB" id="3980943at2759"/>
<organism evidence="14 15">
    <name type="scientific">Komagataella phaffii (strain GS115 / ATCC 20864)</name>
    <name type="common">Yeast</name>
    <name type="synonym">Pichia pastoris</name>
    <dbReference type="NCBI Taxonomy" id="644223"/>
    <lineage>
        <taxon>Eukaryota</taxon>
        <taxon>Fungi</taxon>
        <taxon>Dikarya</taxon>
        <taxon>Ascomycota</taxon>
        <taxon>Saccharomycotina</taxon>
        <taxon>Pichiomycetes</taxon>
        <taxon>Pichiales</taxon>
        <taxon>Pichiaceae</taxon>
        <taxon>Komagataella</taxon>
    </lineage>
</organism>
<proteinExistence type="inferred from homology"/>
<dbReference type="InterPro" id="IPR013785">
    <property type="entry name" value="Aldolase_TIM"/>
</dbReference>
<protein>
    <recommendedName>
        <fullName evidence="4">3-deoxy-7-phosphoheptulonate synthase</fullName>
        <ecNumber evidence="4">2.5.1.54</ecNumber>
    </recommendedName>
    <alternativeName>
        <fullName evidence="10">3-deoxy-D-arabino-heptulosonate 7-phosphate synthase</fullName>
    </alternativeName>
    <alternativeName>
        <fullName evidence="9">DAHP synthase</fullName>
    </alternativeName>
    <alternativeName>
        <fullName evidence="8">Phospho-2-keto-3-deoxyheptonate aldolase</fullName>
    </alternativeName>
</protein>
<feature type="compositionally biased region" description="Basic and acidic residues" evidence="12">
    <location>
        <begin position="1"/>
        <end position="10"/>
    </location>
</feature>
<dbReference type="GO" id="GO:0009073">
    <property type="term" value="P:aromatic amino acid family biosynthetic process"/>
    <property type="evidence" value="ECO:0007669"/>
    <property type="project" value="UniProtKB-KW"/>
</dbReference>
<evidence type="ECO:0000256" key="12">
    <source>
        <dbReference type="SAM" id="MobiDB-lite"/>
    </source>
</evidence>
<keyword evidence="7" id="KW-0057">Aromatic amino acid biosynthesis</keyword>
<dbReference type="InParanoid" id="C4R0S9"/>
<evidence type="ECO:0000256" key="6">
    <source>
        <dbReference type="ARBA" id="ARBA00022679"/>
    </source>
</evidence>
<evidence type="ECO:0000256" key="10">
    <source>
        <dbReference type="ARBA" id="ARBA00032193"/>
    </source>
</evidence>
<dbReference type="GeneID" id="8198396"/>
<dbReference type="GO" id="GO:0005737">
    <property type="term" value="C:cytoplasm"/>
    <property type="evidence" value="ECO:0007669"/>
    <property type="project" value="TreeGrafter"/>
</dbReference>